<evidence type="ECO:0000259" key="10">
    <source>
        <dbReference type="Pfam" id="PF04290"/>
    </source>
</evidence>
<accession>A0ABX2IAC6</accession>
<dbReference type="InterPro" id="IPR007387">
    <property type="entry name" value="TRAP_DctQ"/>
</dbReference>
<keyword evidence="7 9" id="KW-0472">Membrane</keyword>
<evidence type="ECO:0000256" key="1">
    <source>
        <dbReference type="ARBA" id="ARBA00004429"/>
    </source>
</evidence>
<sequence length="167" mass="18739">MGTFFNKLKKVQEVFCVILLIVMVTIIFLATVGRYTGLFSIAWSEELARYCMIWMVFIGVGIAALEGTNFVVDAMTLWLSEGAMKILHVVSAVITLAFALFAGYYGLDMIDYQYVSGQVSATLHMPMWIMYISMPLGLVNMGLLQCWRVYLECTGKLDEKAGEEEKA</sequence>
<feature type="transmembrane region" description="Helical" evidence="9">
    <location>
        <begin position="86"/>
        <end position="107"/>
    </location>
</feature>
<comment type="subcellular location">
    <subcellularLocation>
        <location evidence="1">Cell inner membrane</location>
        <topology evidence="1">Multi-pass membrane protein</topology>
    </subcellularLocation>
</comment>
<reference evidence="11 12" key="1">
    <citation type="journal article" date="2020" name="Cell Host Microbe">
        <title>Functional and Genomic Variation between Human-Derived Isolates of Lachnospiraceae Reveals Inter- and Intra-Species Diversity.</title>
        <authorList>
            <person name="Sorbara M.T."/>
            <person name="Littmann E.R."/>
            <person name="Fontana E."/>
            <person name="Moody T.U."/>
            <person name="Kohout C.E."/>
            <person name="Gjonbalaj M."/>
            <person name="Eaton V."/>
            <person name="Seok R."/>
            <person name="Leiner I.M."/>
            <person name="Pamer E.G."/>
        </authorList>
    </citation>
    <scope>NUCLEOTIDE SEQUENCE [LARGE SCALE GENOMIC DNA]</scope>
    <source>
        <strain evidence="11 12">MSK.15.26</strain>
    </source>
</reference>
<dbReference type="PANTHER" id="PTHR35011:SF2">
    <property type="entry name" value="2,3-DIKETO-L-GULONATE TRAP TRANSPORTER SMALL PERMEASE PROTEIN YIAM"/>
    <property type="match status" value="1"/>
</dbReference>
<evidence type="ECO:0000256" key="4">
    <source>
        <dbReference type="ARBA" id="ARBA00022519"/>
    </source>
</evidence>
<feature type="domain" description="Tripartite ATP-independent periplasmic transporters DctQ component" evidence="10">
    <location>
        <begin position="23"/>
        <end position="143"/>
    </location>
</feature>
<dbReference type="EMBL" id="JAAITA010000037">
    <property type="protein sequence ID" value="NSJ87448.1"/>
    <property type="molecule type" value="Genomic_DNA"/>
</dbReference>
<evidence type="ECO:0000256" key="8">
    <source>
        <dbReference type="ARBA" id="ARBA00038436"/>
    </source>
</evidence>
<keyword evidence="6 9" id="KW-1133">Transmembrane helix</keyword>
<keyword evidence="2" id="KW-0813">Transport</keyword>
<evidence type="ECO:0000256" key="7">
    <source>
        <dbReference type="ARBA" id="ARBA00023136"/>
    </source>
</evidence>
<feature type="transmembrane region" description="Helical" evidence="9">
    <location>
        <begin position="14"/>
        <end position="35"/>
    </location>
</feature>
<keyword evidence="12" id="KW-1185">Reference proteome</keyword>
<name>A0ABX2IAC6_BLAHA</name>
<evidence type="ECO:0000313" key="11">
    <source>
        <dbReference type="EMBL" id="NSJ87448.1"/>
    </source>
</evidence>
<keyword evidence="4" id="KW-0997">Cell inner membrane</keyword>
<evidence type="ECO:0000256" key="5">
    <source>
        <dbReference type="ARBA" id="ARBA00022692"/>
    </source>
</evidence>
<comment type="caution">
    <text evidence="11">The sequence shown here is derived from an EMBL/GenBank/DDBJ whole genome shotgun (WGS) entry which is preliminary data.</text>
</comment>
<dbReference type="InterPro" id="IPR055348">
    <property type="entry name" value="DctQ"/>
</dbReference>
<feature type="transmembrane region" description="Helical" evidence="9">
    <location>
        <begin position="47"/>
        <end position="65"/>
    </location>
</feature>
<protein>
    <submittedName>
        <fullName evidence="11">TRAP transporter small permease</fullName>
    </submittedName>
</protein>
<keyword evidence="5 9" id="KW-0812">Transmembrane</keyword>
<dbReference type="Pfam" id="PF04290">
    <property type="entry name" value="DctQ"/>
    <property type="match status" value="1"/>
</dbReference>
<gene>
    <name evidence="11" type="ORF">G5A70_15005</name>
</gene>
<evidence type="ECO:0000256" key="2">
    <source>
        <dbReference type="ARBA" id="ARBA00022448"/>
    </source>
</evidence>
<organism evidence="11 12">
    <name type="scientific">Blautia hansenii</name>
    <name type="common">Ruminococcus hansenii</name>
    <dbReference type="NCBI Taxonomy" id="1322"/>
    <lineage>
        <taxon>Bacteria</taxon>
        <taxon>Bacillati</taxon>
        <taxon>Bacillota</taxon>
        <taxon>Clostridia</taxon>
        <taxon>Lachnospirales</taxon>
        <taxon>Lachnospiraceae</taxon>
        <taxon>Blautia</taxon>
    </lineage>
</organism>
<keyword evidence="3" id="KW-1003">Cell membrane</keyword>
<evidence type="ECO:0000313" key="12">
    <source>
        <dbReference type="Proteomes" id="UP000822142"/>
    </source>
</evidence>
<comment type="similarity">
    <text evidence="8">Belongs to the TRAP transporter small permease family.</text>
</comment>
<dbReference type="Proteomes" id="UP000822142">
    <property type="component" value="Unassembled WGS sequence"/>
</dbReference>
<evidence type="ECO:0000256" key="3">
    <source>
        <dbReference type="ARBA" id="ARBA00022475"/>
    </source>
</evidence>
<dbReference type="RefSeq" id="WP_173750268.1">
    <property type="nucleotide sequence ID" value="NZ_JAAITA010000037.1"/>
</dbReference>
<evidence type="ECO:0000256" key="9">
    <source>
        <dbReference type="SAM" id="Phobius"/>
    </source>
</evidence>
<feature type="transmembrane region" description="Helical" evidence="9">
    <location>
        <begin position="127"/>
        <end position="150"/>
    </location>
</feature>
<evidence type="ECO:0000256" key="6">
    <source>
        <dbReference type="ARBA" id="ARBA00022989"/>
    </source>
</evidence>
<dbReference type="PANTHER" id="PTHR35011">
    <property type="entry name" value="2,3-DIKETO-L-GULONATE TRAP TRANSPORTER SMALL PERMEASE PROTEIN YIAM"/>
    <property type="match status" value="1"/>
</dbReference>
<proteinExistence type="inferred from homology"/>